<proteinExistence type="predicted"/>
<dbReference type="Proteomes" id="UP001177003">
    <property type="component" value="Chromosome 1"/>
</dbReference>
<feature type="region of interest" description="Disordered" evidence="1">
    <location>
        <begin position="70"/>
        <end position="96"/>
    </location>
</feature>
<accession>A0AA35VWI4</accession>
<keyword evidence="3" id="KW-1185">Reference proteome</keyword>
<sequence length="131" mass="14602">MNTEHEGKNEGIIDWGEEEIGMRMNRRQSRRRQTKSANVRPFFWLKEGGPMASDFSSIDSQSVMASGIRLRPKKRKGKEEATRVKEATGATPSPSLLLTTATTEPLFYFRFPFPCPNKPSTGGALHGIGNC</sequence>
<evidence type="ECO:0000256" key="1">
    <source>
        <dbReference type="SAM" id="MobiDB-lite"/>
    </source>
</evidence>
<organism evidence="2 3">
    <name type="scientific">Lactuca saligna</name>
    <name type="common">Willowleaf lettuce</name>
    <dbReference type="NCBI Taxonomy" id="75948"/>
    <lineage>
        <taxon>Eukaryota</taxon>
        <taxon>Viridiplantae</taxon>
        <taxon>Streptophyta</taxon>
        <taxon>Embryophyta</taxon>
        <taxon>Tracheophyta</taxon>
        <taxon>Spermatophyta</taxon>
        <taxon>Magnoliopsida</taxon>
        <taxon>eudicotyledons</taxon>
        <taxon>Gunneridae</taxon>
        <taxon>Pentapetalae</taxon>
        <taxon>asterids</taxon>
        <taxon>campanulids</taxon>
        <taxon>Asterales</taxon>
        <taxon>Asteraceae</taxon>
        <taxon>Cichorioideae</taxon>
        <taxon>Cichorieae</taxon>
        <taxon>Lactucinae</taxon>
        <taxon>Lactuca</taxon>
    </lineage>
</organism>
<gene>
    <name evidence="2" type="ORF">LSALG_LOCUS8835</name>
</gene>
<reference evidence="2" key="1">
    <citation type="submission" date="2023-04" db="EMBL/GenBank/DDBJ databases">
        <authorList>
            <person name="Vijverberg K."/>
            <person name="Xiong W."/>
            <person name="Schranz E."/>
        </authorList>
    </citation>
    <scope>NUCLEOTIDE SEQUENCE</scope>
</reference>
<dbReference type="AlphaFoldDB" id="A0AA35VWI4"/>
<name>A0AA35VWI4_LACSI</name>
<evidence type="ECO:0000313" key="2">
    <source>
        <dbReference type="EMBL" id="CAI9268408.1"/>
    </source>
</evidence>
<protein>
    <submittedName>
        <fullName evidence="2">Uncharacterized protein</fullName>
    </submittedName>
</protein>
<feature type="compositionally biased region" description="Basic and acidic residues" evidence="1">
    <location>
        <begin position="77"/>
        <end position="86"/>
    </location>
</feature>
<evidence type="ECO:0000313" key="3">
    <source>
        <dbReference type="Proteomes" id="UP001177003"/>
    </source>
</evidence>
<dbReference type="EMBL" id="OX465077">
    <property type="protein sequence ID" value="CAI9268408.1"/>
    <property type="molecule type" value="Genomic_DNA"/>
</dbReference>